<organism evidence="1 2">
    <name type="scientific">Hyalomma asiaticum</name>
    <name type="common">Tick</name>
    <dbReference type="NCBI Taxonomy" id="266040"/>
    <lineage>
        <taxon>Eukaryota</taxon>
        <taxon>Metazoa</taxon>
        <taxon>Ecdysozoa</taxon>
        <taxon>Arthropoda</taxon>
        <taxon>Chelicerata</taxon>
        <taxon>Arachnida</taxon>
        <taxon>Acari</taxon>
        <taxon>Parasitiformes</taxon>
        <taxon>Ixodida</taxon>
        <taxon>Ixodoidea</taxon>
        <taxon>Ixodidae</taxon>
        <taxon>Hyalomminae</taxon>
        <taxon>Hyalomma</taxon>
    </lineage>
</organism>
<protein>
    <submittedName>
        <fullName evidence="1">Uncharacterized protein</fullName>
    </submittedName>
</protein>
<sequence length="478" mass="52941">MGVGNLWLQWALPLWLLAVSTYAAAAAAQLCNVMQVRECYDGILTGVLKEFATGPLNASQLESLCEQYDIASSCREDLDPCLEAHPDLEAMESLYSAVYEDACQDANFKLLKSIVPMGKCAPLPLITQCLRKEMDKFEKSTEDARSSCNDLGAALTSCLMMPGSSCQKNGKRPKYAKKTVATLVKSKGCNLNGENPFVQGAELQPSSATGDDGECSYKQLKRCHEKQIKDIRKTMTRILDKGLLPDDDFTTAICRRKRETCYQHNKIEPCSERERNAIRKLEESMNEAQKLLCQDDRALVKNLVLTYKWWKVDSFVECSTDAQVNYITDYLYATARLHSDCGRLRDRLSRCLNESYASADQAIPKPDVDGARKVLAIFLDRMWCVDEGDLPQGPGGGPASGSNIEDDADEEENSTEDPAHAVTRTGGSAIPIVSANTDKGRRLPENLQSCSCRCRLSRVAADCALRVDETRAPEHTSR</sequence>
<keyword evidence="2" id="KW-1185">Reference proteome</keyword>
<gene>
    <name evidence="1" type="ORF">HPB50_006655</name>
</gene>
<evidence type="ECO:0000313" key="1">
    <source>
        <dbReference type="EMBL" id="KAH6938077.1"/>
    </source>
</evidence>
<reference evidence="1" key="1">
    <citation type="submission" date="2020-05" db="EMBL/GenBank/DDBJ databases">
        <title>Large-scale comparative analyses of tick genomes elucidate their genetic diversity and vector capacities.</title>
        <authorList>
            <person name="Jia N."/>
            <person name="Wang J."/>
            <person name="Shi W."/>
            <person name="Du L."/>
            <person name="Sun Y."/>
            <person name="Zhan W."/>
            <person name="Jiang J."/>
            <person name="Wang Q."/>
            <person name="Zhang B."/>
            <person name="Ji P."/>
            <person name="Sakyi L.B."/>
            <person name="Cui X."/>
            <person name="Yuan T."/>
            <person name="Jiang B."/>
            <person name="Yang W."/>
            <person name="Lam T.T.-Y."/>
            <person name="Chang Q."/>
            <person name="Ding S."/>
            <person name="Wang X."/>
            <person name="Zhu J."/>
            <person name="Ruan X."/>
            <person name="Zhao L."/>
            <person name="Wei J."/>
            <person name="Que T."/>
            <person name="Du C."/>
            <person name="Cheng J."/>
            <person name="Dai P."/>
            <person name="Han X."/>
            <person name="Huang E."/>
            <person name="Gao Y."/>
            <person name="Liu J."/>
            <person name="Shao H."/>
            <person name="Ye R."/>
            <person name="Li L."/>
            <person name="Wei W."/>
            <person name="Wang X."/>
            <person name="Wang C."/>
            <person name="Yang T."/>
            <person name="Huo Q."/>
            <person name="Li W."/>
            <person name="Guo W."/>
            <person name="Chen H."/>
            <person name="Zhou L."/>
            <person name="Ni X."/>
            <person name="Tian J."/>
            <person name="Zhou Y."/>
            <person name="Sheng Y."/>
            <person name="Liu T."/>
            <person name="Pan Y."/>
            <person name="Xia L."/>
            <person name="Li J."/>
            <person name="Zhao F."/>
            <person name="Cao W."/>
        </authorList>
    </citation>
    <scope>NUCLEOTIDE SEQUENCE</scope>
    <source>
        <strain evidence="1">Hyas-2018</strain>
    </source>
</reference>
<name>A0ACB7SY55_HYAAI</name>
<dbReference type="EMBL" id="CM023482">
    <property type="protein sequence ID" value="KAH6938077.1"/>
    <property type="molecule type" value="Genomic_DNA"/>
</dbReference>
<accession>A0ACB7SY55</accession>
<proteinExistence type="predicted"/>
<comment type="caution">
    <text evidence="1">The sequence shown here is derived from an EMBL/GenBank/DDBJ whole genome shotgun (WGS) entry which is preliminary data.</text>
</comment>
<evidence type="ECO:0000313" key="2">
    <source>
        <dbReference type="Proteomes" id="UP000821845"/>
    </source>
</evidence>
<dbReference type="Proteomes" id="UP000821845">
    <property type="component" value="Chromosome 2"/>
</dbReference>